<feature type="transmembrane region" description="Helical" evidence="5">
    <location>
        <begin position="278"/>
        <end position="297"/>
    </location>
</feature>
<dbReference type="GO" id="GO:0016020">
    <property type="term" value="C:membrane"/>
    <property type="evidence" value="ECO:0007669"/>
    <property type="project" value="UniProtKB-SubCell"/>
</dbReference>
<dbReference type="PANTHER" id="PTHR14255:SF3">
    <property type="entry name" value="SULFITE EXPORTER TAUE_SAFE FAMILY PROTEIN 5-RELATED"/>
    <property type="match status" value="1"/>
</dbReference>
<name>A0A7S1AV26_NOCSC</name>
<comment type="subcellular location">
    <subcellularLocation>
        <location evidence="1">Membrane</location>
        <topology evidence="1">Multi-pass membrane protein</topology>
    </subcellularLocation>
</comment>
<dbReference type="GO" id="GO:0016567">
    <property type="term" value="P:protein ubiquitination"/>
    <property type="evidence" value="ECO:0007669"/>
    <property type="project" value="TreeGrafter"/>
</dbReference>
<evidence type="ECO:0000256" key="1">
    <source>
        <dbReference type="ARBA" id="ARBA00004141"/>
    </source>
</evidence>
<evidence type="ECO:0000256" key="5">
    <source>
        <dbReference type="SAM" id="Phobius"/>
    </source>
</evidence>
<dbReference type="Pfam" id="PF01925">
    <property type="entry name" value="TauE"/>
    <property type="match status" value="2"/>
</dbReference>
<gene>
    <name evidence="6" type="ORF">NSCI0253_LOCUS39794</name>
</gene>
<evidence type="ECO:0000256" key="2">
    <source>
        <dbReference type="ARBA" id="ARBA00022692"/>
    </source>
</evidence>
<organism evidence="6">
    <name type="scientific">Noctiluca scintillans</name>
    <name type="common">Sea sparkle</name>
    <name type="synonym">Red tide dinoflagellate</name>
    <dbReference type="NCBI Taxonomy" id="2966"/>
    <lineage>
        <taxon>Eukaryota</taxon>
        <taxon>Sar</taxon>
        <taxon>Alveolata</taxon>
        <taxon>Dinophyceae</taxon>
        <taxon>Noctilucales</taxon>
        <taxon>Noctilucaceae</taxon>
        <taxon>Noctiluca</taxon>
    </lineage>
</organism>
<protein>
    <submittedName>
        <fullName evidence="6">Uncharacterized protein</fullName>
    </submittedName>
</protein>
<dbReference type="GO" id="GO:0031464">
    <property type="term" value="C:Cul4A-RING E3 ubiquitin ligase complex"/>
    <property type="evidence" value="ECO:0007669"/>
    <property type="project" value="TreeGrafter"/>
</dbReference>
<evidence type="ECO:0000256" key="4">
    <source>
        <dbReference type="ARBA" id="ARBA00023136"/>
    </source>
</evidence>
<keyword evidence="2 5" id="KW-0812">Transmembrane</keyword>
<evidence type="ECO:0000256" key="3">
    <source>
        <dbReference type="ARBA" id="ARBA00022989"/>
    </source>
</evidence>
<feature type="transmembrane region" description="Helical" evidence="5">
    <location>
        <begin position="246"/>
        <end position="266"/>
    </location>
</feature>
<keyword evidence="4 5" id="KW-0472">Membrane</keyword>
<dbReference type="InterPro" id="IPR002781">
    <property type="entry name" value="TM_pro_TauE-like"/>
</dbReference>
<feature type="transmembrane region" description="Helical" evidence="5">
    <location>
        <begin position="427"/>
        <end position="451"/>
    </location>
</feature>
<sequence>MDVGLATGSQHVQHLESSLGGDPADTWDYHKRLFPVDKMDIISIVCAGAGLSIAASGGVGGGGMLVPIFILLLGFHAKHAIALANFTIFGGAIANTWLNAPKKHPQRNLPLIDWDLVVIMEPLTIFGAVFGSLLSKVLPNIFLTLSLVLLLGYTGHRTMKKGVLMWNQEGRVREEAQPLDTDLNPAPCDQPLGGEAVSPATLDVDVDRPYLDLEETECQATPATASETTVETTAEPQNGTRSKVQGLTLCFAGIVLLTVLRGGGQFPSPLGVSCGGAGFWWLYFSCLPWVLGFAVYFRSMLVADYESKVQTGYSFTEGEIKWTPRNTVVYPLICALAGLCAGLFGVGGGIVKGPLMLEMGVVPAVASATSAAMILFTSAAASVSFVVFGLLQVEYAALFFLLGFTVTATSQVYVTRWVSRNNRQSPIVLSIGVVVSLSAVLMAINTVVMAAGKSGYELVKPHGVCSAS</sequence>
<keyword evidence="3 5" id="KW-1133">Transmembrane helix</keyword>
<reference evidence="6" key="1">
    <citation type="submission" date="2021-01" db="EMBL/GenBank/DDBJ databases">
        <authorList>
            <person name="Corre E."/>
            <person name="Pelletier E."/>
            <person name="Niang G."/>
            <person name="Scheremetjew M."/>
            <person name="Finn R."/>
            <person name="Kale V."/>
            <person name="Holt S."/>
            <person name="Cochrane G."/>
            <person name="Meng A."/>
            <person name="Brown T."/>
            <person name="Cohen L."/>
        </authorList>
    </citation>
    <scope>NUCLEOTIDE SEQUENCE</scope>
</reference>
<dbReference type="AlphaFoldDB" id="A0A7S1AV26"/>
<evidence type="ECO:0000313" key="6">
    <source>
        <dbReference type="EMBL" id="CAD8865439.1"/>
    </source>
</evidence>
<feature type="transmembrane region" description="Helical" evidence="5">
    <location>
        <begin position="137"/>
        <end position="155"/>
    </location>
</feature>
<proteinExistence type="predicted"/>
<feature type="transmembrane region" description="Helical" evidence="5">
    <location>
        <begin position="80"/>
        <end position="100"/>
    </location>
</feature>
<accession>A0A7S1AV26</accession>
<dbReference type="EMBL" id="HBFQ01056092">
    <property type="protein sequence ID" value="CAD8865439.1"/>
    <property type="molecule type" value="Transcribed_RNA"/>
</dbReference>
<feature type="transmembrane region" description="Helical" evidence="5">
    <location>
        <begin position="371"/>
        <end position="391"/>
    </location>
</feature>
<feature type="transmembrane region" description="Helical" evidence="5">
    <location>
        <begin position="398"/>
        <end position="415"/>
    </location>
</feature>
<feature type="transmembrane region" description="Helical" evidence="5">
    <location>
        <begin position="328"/>
        <end position="351"/>
    </location>
</feature>
<dbReference type="PANTHER" id="PTHR14255">
    <property type="entry name" value="CEREBLON"/>
    <property type="match status" value="1"/>
</dbReference>
<feature type="transmembrane region" description="Helical" evidence="5">
    <location>
        <begin position="41"/>
        <end position="74"/>
    </location>
</feature>